<feature type="compositionally biased region" description="Polar residues" evidence="1">
    <location>
        <begin position="9"/>
        <end position="36"/>
    </location>
</feature>
<feature type="region of interest" description="Disordered" evidence="1">
    <location>
        <begin position="299"/>
        <end position="322"/>
    </location>
</feature>
<dbReference type="PANTHER" id="PTHR47501">
    <property type="entry name" value="TRANSPOSASE-RELATED"/>
    <property type="match status" value="1"/>
</dbReference>
<evidence type="ECO:0000256" key="1">
    <source>
        <dbReference type="SAM" id="MobiDB-lite"/>
    </source>
</evidence>
<dbReference type="AlphaFoldDB" id="A0AAU9U1L4"/>
<reference evidence="2" key="1">
    <citation type="submission" date="2022-03" db="EMBL/GenBank/DDBJ databases">
        <authorList>
            <person name="Tunstrom K."/>
        </authorList>
    </citation>
    <scope>NUCLEOTIDE SEQUENCE</scope>
</reference>
<evidence type="ECO:0000313" key="3">
    <source>
        <dbReference type="Proteomes" id="UP001153954"/>
    </source>
</evidence>
<dbReference type="SUPFAM" id="SSF53098">
    <property type="entry name" value="Ribonuclease H-like"/>
    <property type="match status" value="1"/>
</dbReference>
<comment type="caution">
    <text evidence="2">The sequence shown here is derived from an EMBL/GenBank/DDBJ whole genome shotgun (WGS) entry which is preliminary data.</text>
</comment>
<sequence length="521" mass="59381">MDDIEDDSNISMSMSVSDKNETQDPLSPLPSTSTTDDAGADESSRQLRLLLLDGTYFKHLPGESSGNKITALCMKCPGDMMTKVKGYTNCTSNFLSHLKRKHGQQCIEEYKTYVKKKRINEKDKVENIAKTKVNKKKSDKNKPTQDQFDDNILKYFIHSMIPLRAIEDPYFLKIFTDLEISDYYEKQVTTIKSELSEVEYVCTALDIWSSKKRSFIGVTVHWIKNDSRRASVALACQRFKGVHIYDRLSEFIQEINADYNLYSNKIVASVTDNGSNFVKAFQTFGVKLSNIDLIDTDKQFQGSQSPEDSSESDEEETAPMNPEGLHFVPVHLRCCAHTLSLCATTDANKVLSAQKTTLSDMHAAIMKKCNVLWKAAARPKSAEIIQDVLQHTISRPGETRWNSLFDSLKQIQSIKEKSLLLHKSLNIKNIIRENEFEYIKEYLVCVAPVAEALDIMQSEKNTYYGIVMPCLLVLRKKLQKIERKNNFAYCKPLIEAYRQGVENRFKKIFDVTTPEAENAVL</sequence>
<evidence type="ECO:0008006" key="4">
    <source>
        <dbReference type="Google" id="ProtNLM"/>
    </source>
</evidence>
<accession>A0AAU9U1L4</accession>
<name>A0AAU9U1L4_EUPED</name>
<protein>
    <recommendedName>
        <fullName evidence="4">Transposase</fullName>
    </recommendedName>
</protein>
<feature type="region of interest" description="Disordered" evidence="1">
    <location>
        <begin position="1"/>
        <end position="42"/>
    </location>
</feature>
<dbReference type="Proteomes" id="UP001153954">
    <property type="component" value="Unassembled WGS sequence"/>
</dbReference>
<keyword evidence="3" id="KW-1185">Reference proteome</keyword>
<dbReference type="InterPro" id="IPR012337">
    <property type="entry name" value="RNaseH-like_sf"/>
</dbReference>
<gene>
    <name evidence="2" type="ORF">EEDITHA_LOCUS8801</name>
</gene>
<dbReference type="PANTHER" id="PTHR47501:SF5">
    <property type="entry name" value="HAT C-TERMINAL DIMERISATION DOMAIN-CONTAINING PROTEIN"/>
    <property type="match status" value="1"/>
</dbReference>
<feature type="compositionally biased region" description="Acidic residues" evidence="1">
    <location>
        <begin position="308"/>
        <end position="317"/>
    </location>
</feature>
<evidence type="ECO:0000313" key="2">
    <source>
        <dbReference type="EMBL" id="CAH2093103.1"/>
    </source>
</evidence>
<dbReference type="EMBL" id="CAKOGL010000012">
    <property type="protein sequence ID" value="CAH2093103.1"/>
    <property type="molecule type" value="Genomic_DNA"/>
</dbReference>
<organism evidence="2 3">
    <name type="scientific">Euphydryas editha</name>
    <name type="common">Edith's checkerspot</name>
    <dbReference type="NCBI Taxonomy" id="104508"/>
    <lineage>
        <taxon>Eukaryota</taxon>
        <taxon>Metazoa</taxon>
        <taxon>Ecdysozoa</taxon>
        <taxon>Arthropoda</taxon>
        <taxon>Hexapoda</taxon>
        <taxon>Insecta</taxon>
        <taxon>Pterygota</taxon>
        <taxon>Neoptera</taxon>
        <taxon>Endopterygota</taxon>
        <taxon>Lepidoptera</taxon>
        <taxon>Glossata</taxon>
        <taxon>Ditrysia</taxon>
        <taxon>Papilionoidea</taxon>
        <taxon>Nymphalidae</taxon>
        <taxon>Nymphalinae</taxon>
        <taxon>Euphydryas</taxon>
    </lineage>
</organism>
<proteinExistence type="predicted"/>